<dbReference type="InterPro" id="IPR005475">
    <property type="entry name" value="Transketolase-like_Pyr-bd"/>
</dbReference>
<comment type="cofactor">
    <cofactor evidence="1">
        <name>thiamine diphosphate</name>
        <dbReference type="ChEBI" id="CHEBI:58937"/>
    </cofactor>
</comment>
<evidence type="ECO:0000313" key="5">
    <source>
        <dbReference type="EMBL" id="GKH02748.1"/>
    </source>
</evidence>
<dbReference type="SMART" id="SM00861">
    <property type="entry name" value="Transket_pyr"/>
    <property type="match status" value="1"/>
</dbReference>
<dbReference type="RefSeq" id="WP_006773079.1">
    <property type="nucleotide sequence ID" value="NZ_BQNJ01000002.1"/>
</dbReference>
<dbReference type="InterPro" id="IPR029061">
    <property type="entry name" value="THDP-binding"/>
</dbReference>
<dbReference type="SUPFAM" id="SSF52518">
    <property type="entry name" value="Thiamin diphosphate-binding fold (THDP-binding)"/>
    <property type="match status" value="1"/>
</dbReference>
<sequence>MLANEGGKRYCSVREAYGKALAELGRTNESVVVLEADVGGSTKSSLFGGEFPERYFNMGICELNMVNTAAGLAMEGFTPFVNTFAVFMTSRALDPIQSMIAYDGLNVKLAGAYCGLSDSYDGASHQAITDIAVMRTIPGMTVVSVSDAAEAEAAVRALADYPGPAYLRLSRADAPVIYERGCDFKVGKGIVCRDGNDVTLIGTGTVVSRCLEAAARLKELGIDAAVIDMHTIKPIDESLILKYAKRTKAIVTVEEHSVCGGFGSAVAEVIVKRYPIPMDIIGIETFAESGDYEELLDKFGLGSQRITEACRQIVQRKQNWKGDSL</sequence>
<keyword evidence="3" id="KW-0786">Thiamine pyrophosphate</keyword>
<evidence type="ECO:0000313" key="6">
    <source>
        <dbReference type="Proteomes" id="UP001055091"/>
    </source>
</evidence>
<dbReference type="PANTHER" id="PTHR43825:SF1">
    <property type="entry name" value="TRANSKETOLASE-LIKE PYRIMIDINE-BINDING DOMAIN-CONTAINING PROTEIN"/>
    <property type="match status" value="1"/>
</dbReference>
<accession>A0AA37JKK1</accession>
<comment type="caution">
    <text evidence="5">The sequence shown here is derived from an EMBL/GenBank/DDBJ whole genome shotgun (WGS) entry which is preliminary data.</text>
</comment>
<comment type="similarity">
    <text evidence="2">Belongs to the transketolase family.</text>
</comment>
<dbReference type="InterPro" id="IPR051157">
    <property type="entry name" value="PDH/Transketolase"/>
</dbReference>
<dbReference type="EMBL" id="BQNJ01000002">
    <property type="protein sequence ID" value="GKH02748.1"/>
    <property type="molecule type" value="Genomic_DNA"/>
</dbReference>
<protein>
    <submittedName>
        <fullName evidence="5">Transketolase</fullName>
    </submittedName>
</protein>
<dbReference type="FunFam" id="3.40.50.970:FF:000129">
    <property type="entry name" value="Transketolase"/>
    <property type="match status" value="1"/>
</dbReference>
<organism evidence="5 6">
    <name type="scientific">Hungatella hathewayi</name>
    <dbReference type="NCBI Taxonomy" id="154046"/>
    <lineage>
        <taxon>Bacteria</taxon>
        <taxon>Bacillati</taxon>
        <taxon>Bacillota</taxon>
        <taxon>Clostridia</taxon>
        <taxon>Lachnospirales</taxon>
        <taxon>Lachnospiraceae</taxon>
        <taxon>Hungatella</taxon>
    </lineage>
</organism>
<dbReference type="CDD" id="cd07033">
    <property type="entry name" value="TPP_PYR_DXS_TK_like"/>
    <property type="match status" value="1"/>
</dbReference>
<evidence type="ECO:0000256" key="3">
    <source>
        <dbReference type="ARBA" id="ARBA00023052"/>
    </source>
</evidence>
<feature type="domain" description="Transketolase-like pyrimidine-binding" evidence="4">
    <location>
        <begin position="11"/>
        <end position="176"/>
    </location>
</feature>
<dbReference type="PANTHER" id="PTHR43825">
    <property type="entry name" value="PYRUVATE DEHYDROGENASE E1 COMPONENT"/>
    <property type="match status" value="1"/>
</dbReference>
<dbReference type="InterPro" id="IPR033248">
    <property type="entry name" value="Transketolase_C"/>
</dbReference>
<gene>
    <name evidence="5" type="primary">tklB</name>
    <name evidence="5" type="ORF">CE91St55_47290</name>
</gene>
<dbReference type="InterPro" id="IPR009014">
    <property type="entry name" value="Transketo_C/PFOR_II"/>
</dbReference>
<dbReference type="SUPFAM" id="SSF52922">
    <property type="entry name" value="TK C-terminal domain-like"/>
    <property type="match status" value="1"/>
</dbReference>
<proteinExistence type="inferred from homology"/>
<dbReference type="Pfam" id="PF02779">
    <property type="entry name" value="Transket_pyr"/>
    <property type="match status" value="1"/>
</dbReference>
<evidence type="ECO:0000259" key="4">
    <source>
        <dbReference type="SMART" id="SM00861"/>
    </source>
</evidence>
<name>A0AA37JKK1_9FIRM</name>
<evidence type="ECO:0000256" key="1">
    <source>
        <dbReference type="ARBA" id="ARBA00001964"/>
    </source>
</evidence>
<dbReference type="Gene3D" id="3.40.50.920">
    <property type="match status" value="1"/>
</dbReference>
<dbReference type="Pfam" id="PF02780">
    <property type="entry name" value="Transketolase_C"/>
    <property type="match status" value="1"/>
</dbReference>
<dbReference type="Proteomes" id="UP001055091">
    <property type="component" value="Unassembled WGS sequence"/>
</dbReference>
<dbReference type="GeneID" id="93148850"/>
<evidence type="ECO:0000256" key="2">
    <source>
        <dbReference type="ARBA" id="ARBA00007131"/>
    </source>
</evidence>
<reference evidence="5" key="1">
    <citation type="submission" date="2022-01" db="EMBL/GenBank/DDBJ databases">
        <title>Novel bile acid biosynthetic pathways are enriched in the microbiome of centenarians.</title>
        <authorList>
            <person name="Sato Y."/>
            <person name="Atarashi K."/>
            <person name="Plichta R.D."/>
            <person name="Arai Y."/>
            <person name="Sasajima S."/>
            <person name="Kearney M.S."/>
            <person name="Suda W."/>
            <person name="Takeshita K."/>
            <person name="Sasaki T."/>
            <person name="Okamoto S."/>
            <person name="Skelly N.A."/>
            <person name="Okamura Y."/>
            <person name="Vlamakis H."/>
            <person name="Li Y."/>
            <person name="Tanoue T."/>
            <person name="Takei H."/>
            <person name="Nittono H."/>
            <person name="Narushima S."/>
            <person name="Irie J."/>
            <person name="Itoh H."/>
            <person name="Moriya K."/>
            <person name="Sugiura Y."/>
            <person name="Suematsu M."/>
            <person name="Moritoki N."/>
            <person name="Shibata S."/>
            <person name="Littman R.D."/>
            <person name="Fischbach A.M."/>
            <person name="Uwamino Y."/>
            <person name="Inoue T."/>
            <person name="Honda A."/>
            <person name="Hattori M."/>
            <person name="Murai T."/>
            <person name="Xavier J.R."/>
            <person name="Hirose N."/>
            <person name="Honda K."/>
        </authorList>
    </citation>
    <scope>NUCLEOTIDE SEQUENCE</scope>
    <source>
        <strain evidence="5">CE91-St55</strain>
    </source>
</reference>
<dbReference type="Gene3D" id="3.40.50.970">
    <property type="match status" value="1"/>
</dbReference>
<dbReference type="AlphaFoldDB" id="A0AA37JKK1"/>